<proteinExistence type="predicted"/>
<name>A0A514K2Y4_9VIRU</name>
<dbReference type="KEGG" id="vg:80402613"/>
<sequence length="50" mass="5744">MRCDDCTKCIKYPRPASKASKRCGKCRRGIDTNNKGRFNEIKYTSCLVVQ</sequence>
<reference evidence="1" key="1">
    <citation type="submission" date="2019-02" db="EMBL/GenBank/DDBJ databases">
        <title>Spindle-shaped viruses infect a marine ammonia-oxidizing thaumarchaeon.</title>
        <authorList>
            <person name="Kim J.-G."/>
            <person name="Kim S.-J."/>
            <person name="Rhee S.-K."/>
        </authorList>
    </citation>
    <scope>NUCLEOTIDE SEQUENCE [LARGE SCALE GENOMIC DNA]</scope>
    <source>
        <strain evidence="1">NSV2</strain>
    </source>
</reference>
<dbReference type="EMBL" id="MK570055">
    <property type="protein sequence ID" value="QDI73993.1"/>
    <property type="molecule type" value="Genomic_DNA"/>
</dbReference>
<accession>A0A514K2Y4</accession>
<protein>
    <submittedName>
        <fullName evidence="1">Uncharacterized protein</fullName>
    </submittedName>
</protein>
<organism evidence="1">
    <name type="scientific">Nitrosopumilus spindle-shaped virus 1</name>
    <dbReference type="NCBI Taxonomy" id="2848002"/>
    <lineage>
        <taxon>Viruses</taxon>
        <taxon>Viruses incertae sedis</taxon>
        <taxon>Thaspiviridae</taxon>
        <taxon>Nitmarvirus</taxon>
        <taxon>Nitmarvirus maris</taxon>
        <taxon>Nitmarvirus NSV1</taxon>
    </lineage>
</organism>
<evidence type="ECO:0000313" key="1">
    <source>
        <dbReference type="EMBL" id="QDI73993.1"/>
    </source>
</evidence>